<dbReference type="EMBL" id="SRYK01000072">
    <property type="protein sequence ID" value="TGY52776.1"/>
    <property type="molecule type" value="Genomic_DNA"/>
</dbReference>
<organism evidence="3 4">
    <name type="scientific">Ligilactobacillus murinus</name>
    <dbReference type="NCBI Taxonomy" id="1622"/>
    <lineage>
        <taxon>Bacteria</taxon>
        <taxon>Bacillati</taxon>
        <taxon>Bacillota</taxon>
        <taxon>Bacilli</taxon>
        <taxon>Lactobacillales</taxon>
        <taxon>Lactobacillaceae</taxon>
        <taxon>Ligilactobacillus</taxon>
    </lineage>
</organism>
<evidence type="ECO:0000256" key="1">
    <source>
        <dbReference type="SAM" id="SignalP"/>
    </source>
</evidence>
<proteinExistence type="predicted"/>
<feature type="signal peptide" evidence="1">
    <location>
        <begin position="1"/>
        <end position="25"/>
    </location>
</feature>
<protein>
    <submittedName>
        <fullName evidence="3">DUF4767 domain-containing protein</fullName>
    </submittedName>
</protein>
<dbReference type="Proteomes" id="UP000306855">
    <property type="component" value="Unassembled WGS sequence"/>
</dbReference>
<accession>A0A4S2EB14</accession>
<evidence type="ECO:0000313" key="4">
    <source>
        <dbReference type="Proteomes" id="UP000306855"/>
    </source>
</evidence>
<evidence type="ECO:0000313" key="3">
    <source>
        <dbReference type="EMBL" id="TGY52776.1"/>
    </source>
</evidence>
<feature type="chain" id="PRO_5021010356" evidence="1">
    <location>
        <begin position="26"/>
        <end position="353"/>
    </location>
</feature>
<evidence type="ECO:0000259" key="2">
    <source>
        <dbReference type="Pfam" id="PF15983"/>
    </source>
</evidence>
<dbReference type="AlphaFoldDB" id="A0A4S2EB14"/>
<comment type="caution">
    <text evidence="3">The sequence shown here is derived from an EMBL/GenBank/DDBJ whole genome shotgun (WGS) entry which is preliminary data.</text>
</comment>
<feature type="domain" description="DUF4767" evidence="2">
    <location>
        <begin position="55"/>
        <end position="180"/>
    </location>
</feature>
<gene>
    <name evidence="3" type="ORF">E5340_10115</name>
</gene>
<sequence length="353" mass="38605">MVKKGILGILLLSLVLAGCSSNSTAKKESTNESSSTVKTTSSSTRAKASATKIGVWTTQKDTELSSFIKQWEKVMDQTYTQYTGETNLTTANGTVYPTEFKTATVDGQPAELVWDPKGTQKVGYAVVALYNYNKNTGGSITYAFTIKDGTPLVLVNETDTASNNWTQTKNNDLKENFANIYNGRPTTTVGSANEKTATDDAYSDGRNGYITTPVAMRGTWYAKSYGKMSKLEVSEHEIVYTSEGEKPAKTILYRPGNGRKFDTDIAVQEARQEWGATSEVTKNDLNYINVRGWYQTAGAGTFYAAHTELIDGKQTPVVVVGSGAGAWTSTVYYQTEALAEQQAEVKYDDLIYQ</sequence>
<name>A0A4S2EB14_9LACO</name>
<dbReference type="InterPro" id="IPR031927">
    <property type="entry name" value="DUF4767"/>
</dbReference>
<keyword evidence="1" id="KW-0732">Signal</keyword>
<dbReference type="PROSITE" id="PS51257">
    <property type="entry name" value="PROKAR_LIPOPROTEIN"/>
    <property type="match status" value="1"/>
</dbReference>
<reference evidence="3 4" key="1">
    <citation type="submission" date="2019-04" db="EMBL/GenBank/DDBJ databases">
        <title>Microbes associate with the intestines of laboratory mice.</title>
        <authorList>
            <person name="Navarre W."/>
            <person name="Wong E."/>
            <person name="Huang K."/>
            <person name="Tropini C."/>
            <person name="Ng K."/>
            <person name="Yu B."/>
        </authorList>
    </citation>
    <scope>NUCLEOTIDE SEQUENCE [LARGE SCALE GENOMIC DNA]</scope>
    <source>
        <strain evidence="3 4">NM26_J9</strain>
    </source>
</reference>
<dbReference type="Pfam" id="PF15983">
    <property type="entry name" value="DUF4767"/>
    <property type="match status" value="1"/>
</dbReference>